<reference evidence="9" key="1">
    <citation type="submission" date="2022-03" db="EMBL/GenBank/DDBJ databases">
        <authorList>
            <person name="Martin C."/>
        </authorList>
    </citation>
    <scope>NUCLEOTIDE SEQUENCE</scope>
</reference>
<dbReference type="AlphaFoldDB" id="A0A8S4PDT6"/>
<dbReference type="OrthoDB" id="427030at2759"/>
<evidence type="ECO:0000256" key="2">
    <source>
        <dbReference type="ARBA" id="ARBA00022723"/>
    </source>
</evidence>
<sequence>MNEKGERVYHCDGCTCTYKSTRQFFKCMRSHHGKNPLICQTCGSRSDTIFYWTRHMRSHTDMRSYECQYCGKKLRCRKSYLEHISLEKGNQGKQQYRVCEICGKKFNKSQDLNKHLPVHNPKMIKCRICGKTVTKHNLRKHIFNKHTHTFTCDTCGRQFSRKDHLQAHLRIHTGEKPYKCKTCDKHFINICPLNRHMKICLKLAYKNINENNLKHNSDGSH</sequence>
<protein>
    <recommendedName>
        <fullName evidence="8">C2H2-type domain-containing protein</fullName>
    </recommendedName>
</protein>
<dbReference type="GO" id="GO:0000981">
    <property type="term" value="F:DNA-binding transcription factor activity, RNA polymerase II-specific"/>
    <property type="evidence" value="ECO:0007669"/>
    <property type="project" value="TreeGrafter"/>
</dbReference>
<feature type="domain" description="C2H2-type" evidence="8">
    <location>
        <begin position="150"/>
        <end position="177"/>
    </location>
</feature>
<dbReference type="FunFam" id="3.30.160.60:FF:003287">
    <property type="entry name" value="Zgc:113343"/>
    <property type="match status" value="1"/>
</dbReference>
<dbReference type="PROSITE" id="PS50157">
    <property type="entry name" value="ZINC_FINGER_C2H2_2"/>
    <property type="match status" value="3"/>
</dbReference>
<keyword evidence="3" id="KW-0677">Repeat</keyword>
<dbReference type="GO" id="GO:0005634">
    <property type="term" value="C:nucleus"/>
    <property type="evidence" value="ECO:0007669"/>
    <property type="project" value="UniProtKB-SubCell"/>
</dbReference>
<dbReference type="SMART" id="SM00355">
    <property type="entry name" value="ZnF_C2H2"/>
    <property type="match status" value="7"/>
</dbReference>
<dbReference type="Pfam" id="PF00096">
    <property type="entry name" value="zf-C2H2"/>
    <property type="match status" value="4"/>
</dbReference>
<evidence type="ECO:0000256" key="6">
    <source>
        <dbReference type="ARBA" id="ARBA00023242"/>
    </source>
</evidence>
<feature type="domain" description="C2H2-type" evidence="8">
    <location>
        <begin position="178"/>
        <end position="199"/>
    </location>
</feature>
<evidence type="ECO:0000256" key="7">
    <source>
        <dbReference type="PROSITE-ProRule" id="PRU00042"/>
    </source>
</evidence>
<feature type="domain" description="C2H2-type" evidence="8">
    <location>
        <begin position="97"/>
        <end position="124"/>
    </location>
</feature>
<dbReference type="InterPro" id="IPR036236">
    <property type="entry name" value="Znf_C2H2_sf"/>
</dbReference>
<organism evidence="9 10">
    <name type="scientific">Owenia fusiformis</name>
    <name type="common">Polychaete worm</name>
    <dbReference type="NCBI Taxonomy" id="6347"/>
    <lineage>
        <taxon>Eukaryota</taxon>
        <taxon>Metazoa</taxon>
        <taxon>Spiralia</taxon>
        <taxon>Lophotrochozoa</taxon>
        <taxon>Annelida</taxon>
        <taxon>Polychaeta</taxon>
        <taxon>Sedentaria</taxon>
        <taxon>Canalipalpata</taxon>
        <taxon>Sabellida</taxon>
        <taxon>Oweniida</taxon>
        <taxon>Oweniidae</taxon>
        <taxon>Owenia</taxon>
    </lineage>
</organism>
<evidence type="ECO:0000256" key="4">
    <source>
        <dbReference type="ARBA" id="ARBA00022771"/>
    </source>
</evidence>
<accession>A0A8S4PDT6</accession>
<evidence type="ECO:0000313" key="9">
    <source>
        <dbReference type="EMBL" id="CAH1791504.1"/>
    </source>
</evidence>
<dbReference type="InterPro" id="IPR013087">
    <property type="entry name" value="Znf_C2H2_type"/>
</dbReference>
<dbReference type="Proteomes" id="UP000749559">
    <property type="component" value="Unassembled WGS sequence"/>
</dbReference>
<dbReference type="GO" id="GO:0008270">
    <property type="term" value="F:zinc ion binding"/>
    <property type="evidence" value="ECO:0007669"/>
    <property type="project" value="UniProtKB-KW"/>
</dbReference>
<comment type="caution">
    <text evidence="9">The sequence shown here is derived from an EMBL/GenBank/DDBJ whole genome shotgun (WGS) entry which is preliminary data.</text>
</comment>
<keyword evidence="6" id="KW-0539">Nucleus</keyword>
<dbReference type="SUPFAM" id="SSF57667">
    <property type="entry name" value="beta-beta-alpha zinc fingers"/>
    <property type="match status" value="3"/>
</dbReference>
<dbReference type="PANTHER" id="PTHR24394:SF29">
    <property type="entry name" value="MYONEURIN"/>
    <property type="match status" value="1"/>
</dbReference>
<comment type="subcellular location">
    <subcellularLocation>
        <location evidence="1">Nucleus</location>
    </subcellularLocation>
</comment>
<evidence type="ECO:0000256" key="1">
    <source>
        <dbReference type="ARBA" id="ARBA00004123"/>
    </source>
</evidence>
<evidence type="ECO:0000256" key="5">
    <source>
        <dbReference type="ARBA" id="ARBA00022833"/>
    </source>
</evidence>
<keyword evidence="5" id="KW-0862">Zinc</keyword>
<proteinExistence type="predicted"/>
<dbReference type="PROSITE" id="PS00028">
    <property type="entry name" value="ZINC_FINGER_C2H2_1"/>
    <property type="match status" value="2"/>
</dbReference>
<keyword evidence="4 7" id="KW-0863">Zinc-finger</keyword>
<dbReference type="EMBL" id="CAIIXF020000008">
    <property type="protein sequence ID" value="CAH1791504.1"/>
    <property type="molecule type" value="Genomic_DNA"/>
</dbReference>
<dbReference type="FunFam" id="3.30.160.60:FF:000690">
    <property type="entry name" value="Zinc finger protein 354C"/>
    <property type="match status" value="1"/>
</dbReference>
<keyword evidence="2" id="KW-0479">Metal-binding</keyword>
<evidence type="ECO:0000259" key="8">
    <source>
        <dbReference type="PROSITE" id="PS50157"/>
    </source>
</evidence>
<dbReference type="Gene3D" id="3.30.160.60">
    <property type="entry name" value="Classic Zinc Finger"/>
    <property type="match status" value="4"/>
</dbReference>
<gene>
    <name evidence="9" type="ORF">OFUS_LOCUS16581</name>
</gene>
<name>A0A8S4PDT6_OWEFU</name>
<evidence type="ECO:0000256" key="3">
    <source>
        <dbReference type="ARBA" id="ARBA00022737"/>
    </source>
</evidence>
<dbReference type="PANTHER" id="PTHR24394">
    <property type="entry name" value="ZINC FINGER PROTEIN"/>
    <property type="match status" value="1"/>
</dbReference>
<keyword evidence="10" id="KW-1185">Reference proteome</keyword>
<evidence type="ECO:0000313" key="10">
    <source>
        <dbReference type="Proteomes" id="UP000749559"/>
    </source>
</evidence>